<dbReference type="AlphaFoldDB" id="A0A4D6LC45"/>
<reference evidence="2 3" key="1">
    <citation type="submission" date="2019-04" db="EMBL/GenBank/DDBJ databases">
        <title>An improved genome assembly and genetic linkage map for asparagus bean, Vigna unguiculata ssp. sesquipedialis.</title>
        <authorList>
            <person name="Xia Q."/>
            <person name="Zhang R."/>
            <person name="Dong Y."/>
        </authorList>
    </citation>
    <scope>NUCLEOTIDE SEQUENCE [LARGE SCALE GENOMIC DNA]</scope>
    <source>
        <tissue evidence="2">Leaf</tissue>
    </source>
</reference>
<evidence type="ECO:0000256" key="1">
    <source>
        <dbReference type="SAM" id="MobiDB-lite"/>
    </source>
</evidence>
<protein>
    <submittedName>
        <fullName evidence="2">Uncharacterized protein</fullName>
    </submittedName>
</protein>
<evidence type="ECO:0000313" key="3">
    <source>
        <dbReference type="Proteomes" id="UP000501690"/>
    </source>
</evidence>
<accession>A0A4D6LC45</accession>
<dbReference type="EMBL" id="CP039347">
    <property type="protein sequence ID" value="QCD86151.1"/>
    <property type="molecule type" value="Genomic_DNA"/>
</dbReference>
<gene>
    <name evidence="2" type="ORF">DEO72_LG3g672</name>
</gene>
<feature type="region of interest" description="Disordered" evidence="1">
    <location>
        <begin position="70"/>
        <end position="92"/>
    </location>
</feature>
<sequence>MDVGNPISHDITYTADMENVKLGFPALITALCKDRGILSDTHVLFSLQPPVDKKFIRKNCINKVELNELAPAPRAPRPPRATTSSHFTHDPSSTFKATFQAAMTKMFARQEDMWLGHQAIRQGQVSIMDSMHKLSLGGLSGAEEGGQEDPDAEEGEQRGQEDPYAVGST</sequence>
<organism evidence="2 3">
    <name type="scientific">Vigna unguiculata</name>
    <name type="common">Cowpea</name>
    <dbReference type="NCBI Taxonomy" id="3917"/>
    <lineage>
        <taxon>Eukaryota</taxon>
        <taxon>Viridiplantae</taxon>
        <taxon>Streptophyta</taxon>
        <taxon>Embryophyta</taxon>
        <taxon>Tracheophyta</taxon>
        <taxon>Spermatophyta</taxon>
        <taxon>Magnoliopsida</taxon>
        <taxon>eudicotyledons</taxon>
        <taxon>Gunneridae</taxon>
        <taxon>Pentapetalae</taxon>
        <taxon>rosids</taxon>
        <taxon>fabids</taxon>
        <taxon>Fabales</taxon>
        <taxon>Fabaceae</taxon>
        <taxon>Papilionoideae</taxon>
        <taxon>50 kb inversion clade</taxon>
        <taxon>NPAAA clade</taxon>
        <taxon>indigoferoid/millettioid clade</taxon>
        <taxon>Phaseoleae</taxon>
        <taxon>Vigna</taxon>
    </lineage>
</organism>
<evidence type="ECO:0000313" key="2">
    <source>
        <dbReference type="EMBL" id="QCD86151.1"/>
    </source>
</evidence>
<dbReference type="Proteomes" id="UP000501690">
    <property type="component" value="Linkage Group LG3"/>
</dbReference>
<feature type="compositionally biased region" description="Polar residues" evidence="1">
    <location>
        <begin position="82"/>
        <end position="92"/>
    </location>
</feature>
<feature type="compositionally biased region" description="Acidic residues" evidence="1">
    <location>
        <begin position="145"/>
        <end position="154"/>
    </location>
</feature>
<keyword evidence="3" id="KW-1185">Reference proteome</keyword>
<proteinExistence type="predicted"/>
<name>A0A4D6LC45_VIGUN</name>
<feature type="region of interest" description="Disordered" evidence="1">
    <location>
        <begin position="136"/>
        <end position="169"/>
    </location>
</feature>